<dbReference type="Gene3D" id="3.30.2350.20">
    <property type="entry name" value="TruD, catalytic domain"/>
    <property type="match status" value="1"/>
</dbReference>
<dbReference type="HAMAP" id="MF_01082">
    <property type="entry name" value="TruD"/>
    <property type="match status" value="1"/>
</dbReference>
<dbReference type="PANTHER" id="PTHR47811">
    <property type="entry name" value="TRNA PSEUDOURIDINE SYNTHASE D"/>
    <property type="match status" value="1"/>
</dbReference>
<evidence type="ECO:0000259" key="5">
    <source>
        <dbReference type="PROSITE" id="PS50984"/>
    </source>
</evidence>
<dbReference type="InterPro" id="IPR043165">
    <property type="entry name" value="TruD_insert_sf"/>
</dbReference>
<reference evidence="7" key="1">
    <citation type="journal article" date="2018" name="Front. Microbiol.">
        <title>Genome-Based Analysis Reveals the Taxonomy and Diversity of the Family Idiomarinaceae.</title>
        <authorList>
            <person name="Liu Y."/>
            <person name="Lai Q."/>
            <person name="Shao Z."/>
        </authorList>
    </citation>
    <scope>NUCLEOTIDE SEQUENCE [LARGE SCALE GENOMIC DNA]</scope>
    <source>
        <strain evidence="7">BH195</strain>
    </source>
</reference>
<dbReference type="InterPro" id="IPR050170">
    <property type="entry name" value="TruD_pseudoU_synthase"/>
</dbReference>
<keyword evidence="2 4" id="KW-0819">tRNA processing</keyword>
<organism evidence="6 7">
    <name type="scientific">Pseudidiomarina halophila</name>
    <dbReference type="NCBI Taxonomy" id="1449799"/>
    <lineage>
        <taxon>Bacteria</taxon>
        <taxon>Pseudomonadati</taxon>
        <taxon>Pseudomonadota</taxon>
        <taxon>Gammaproteobacteria</taxon>
        <taxon>Alteromonadales</taxon>
        <taxon>Idiomarinaceae</taxon>
        <taxon>Pseudidiomarina</taxon>
    </lineage>
</organism>
<dbReference type="AlphaFoldDB" id="A0A432Y091"/>
<dbReference type="PANTHER" id="PTHR47811:SF1">
    <property type="entry name" value="TRNA PSEUDOURIDINE SYNTHASE D"/>
    <property type="match status" value="1"/>
</dbReference>
<comment type="similarity">
    <text evidence="1 4">Belongs to the pseudouridine synthase TruD family.</text>
</comment>
<protein>
    <recommendedName>
        <fullName evidence="4">tRNA pseudouridine synthase D</fullName>
        <ecNumber evidence="4">5.4.99.27</ecNumber>
    </recommendedName>
    <alternativeName>
        <fullName evidence="4">tRNA pseudouridine(13) synthase</fullName>
    </alternativeName>
    <alternativeName>
        <fullName evidence="4">tRNA pseudouridylate synthase D</fullName>
    </alternativeName>
    <alternativeName>
        <fullName evidence="4">tRNA-uridine isomerase D</fullName>
    </alternativeName>
</protein>
<evidence type="ECO:0000256" key="3">
    <source>
        <dbReference type="ARBA" id="ARBA00023235"/>
    </source>
</evidence>
<feature type="active site" description="Nucleophile" evidence="4">
    <location>
        <position position="82"/>
    </location>
</feature>
<comment type="catalytic activity">
    <reaction evidence="4">
        <text>uridine(13) in tRNA = pseudouridine(13) in tRNA</text>
        <dbReference type="Rhea" id="RHEA:42540"/>
        <dbReference type="Rhea" id="RHEA-COMP:10105"/>
        <dbReference type="Rhea" id="RHEA-COMP:10106"/>
        <dbReference type="ChEBI" id="CHEBI:65314"/>
        <dbReference type="ChEBI" id="CHEBI:65315"/>
        <dbReference type="EC" id="5.4.99.27"/>
    </reaction>
</comment>
<comment type="caution">
    <text evidence="6">The sequence shown here is derived from an EMBL/GenBank/DDBJ whole genome shotgun (WGS) entry which is preliminary data.</text>
</comment>
<dbReference type="Pfam" id="PF01142">
    <property type="entry name" value="TruD"/>
    <property type="match status" value="2"/>
</dbReference>
<dbReference type="InterPro" id="IPR011760">
    <property type="entry name" value="PsdUridine_synth_TruD_insert"/>
</dbReference>
<evidence type="ECO:0000313" key="7">
    <source>
        <dbReference type="Proteomes" id="UP000287198"/>
    </source>
</evidence>
<proteinExistence type="inferred from homology"/>
<sequence>MTDNVLNELAYWHGKPVVTGKFRQSNQDFQVVEQLVVGDDEPGEHQWLWVYKNGANTNFVARQLADFAGVSERQVSYAGLKDRHAETWQWFSVQLPGQELLAWHELEHPEFRVERAVQQQKKLKQGYHQGNRFVLRLRDVSDSDALFARWQQVVAQGVPNYFGEQRFGHGGQNLSKARAWLTGELSRKQVRKWSRQQQGLLLSAARSHLFNTIVSARIAAGRLTPEQGDFMILAGSRSFFQIETMDEELLARWRSGDILLSAPLAGSWPEPREAHLTDFEFTLLQTDAELLQGLKQQRVDLARRALLVKPAEPEFEQLDASTAEIRFTLPSGSFATGLLRELLNTNSADEHDKREG</sequence>
<dbReference type="GO" id="GO:0031119">
    <property type="term" value="P:tRNA pseudouridine synthesis"/>
    <property type="evidence" value="ECO:0007669"/>
    <property type="project" value="UniProtKB-UniRule"/>
</dbReference>
<dbReference type="InterPro" id="IPR001656">
    <property type="entry name" value="PsdUridine_synth_TruD"/>
</dbReference>
<dbReference type="GO" id="GO:0005829">
    <property type="term" value="C:cytosol"/>
    <property type="evidence" value="ECO:0007669"/>
    <property type="project" value="TreeGrafter"/>
</dbReference>
<dbReference type="SUPFAM" id="SSF55120">
    <property type="entry name" value="Pseudouridine synthase"/>
    <property type="match status" value="1"/>
</dbReference>
<evidence type="ECO:0000256" key="4">
    <source>
        <dbReference type="HAMAP-Rule" id="MF_01082"/>
    </source>
</evidence>
<accession>A0A432Y091</accession>
<dbReference type="PROSITE" id="PS50984">
    <property type="entry name" value="TRUD"/>
    <property type="match status" value="1"/>
</dbReference>
<dbReference type="EMBL" id="PIPW01000001">
    <property type="protein sequence ID" value="RUO54369.1"/>
    <property type="molecule type" value="Genomic_DNA"/>
</dbReference>
<name>A0A432Y091_9GAMM</name>
<dbReference type="Gene3D" id="3.30.2340.10">
    <property type="entry name" value="TruD, insertion domain"/>
    <property type="match status" value="1"/>
</dbReference>
<dbReference type="RefSeq" id="WP_126761694.1">
    <property type="nucleotide sequence ID" value="NZ_JBHLTZ010000004.1"/>
</dbReference>
<dbReference type="EC" id="5.4.99.27" evidence="4"/>
<keyword evidence="7" id="KW-1185">Reference proteome</keyword>
<dbReference type="GO" id="GO:0003723">
    <property type="term" value="F:RNA binding"/>
    <property type="evidence" value="ECO:0007669"/>
    <property type="project" value="InterPro"/>
</dbReference>
<dbReference type="InterPro" id="IPR020103">
    <property type="entry name" value="PsdUridine_synth_cat_dom_sf"/>
</dbReference>
<gene>
    <name evidence="4" type="primary">truD</name>
    <name evidence="6" type="ORF">CWI69_02840</name>
</gene>
<evidence type="ECO:0000256" key="1">
    <source>
        <dbReference type="ARBA" id="ARBA00007953"/>
    </source>
</evidence>
<dbReference type="OrthoDB" id="1550679at2"/>
<evidence type="ECO:0000313" key="6">
    <source>
        <dbReference type="EMBL" id="RUO54369.1"/>
    </source>
</evidence>
<comment type="function">
    <text evidence="4">Responsible for synthesis of pseudouridine from uracil-13 in transfer RNAs.</text>
</comment>
<dbReference type="Proteomes" id="UP000287198">
    <property type="component" value="Unassembled WGS sequence"/>
</dbReference>
<dbReference type="InterPro" id="IPR042214">
    <property type="entry name" value="TruD_catalytic"/>
</dbReference>
<keyword evidence="3 4" id="KW-0413">Isomerase</keyword>
<evidence type="ECO:0000256" key="2">
    <source>
        <dbReference type="ARBA" id="ARBA00022694"/>
    </source>
</evidence>
<dbReference type="GO" id="GO:0160150">
    <property type="term" value="F:tRNA pseudouridine(13) synthase activity"/>
    <property type="evidence" value="ECO:0007669"/>
    <property type="project" value="UniProtKB-EC"/>
</dbReference>
<feature type="domain" description="TRUD" evidence="5">
    <location>
        <begin position="157"/>
        <end position="308"/>
    </location>
</feature>